<name>A0A8R1IMZ8_CAEJA</name>
<evidence type="ECO:0000313" key="3">
    <source>
        <dbReference type="Proteomes" id="UP000005237"/>
    </source>
</evidence>
<feature type="transmembrane region" description="Helical" evidence="1">
    <location>
        <begin position="60"/>
        <end position="82"/>
    </location>
</feature>
<evidence type="ECO:0000256" key="1">
    <source>
        <dbReference type="SAM" id="Phobius"/>
    </source>
</evidence>
<dbReference type="Proteomes" id="UP000005237">
    <property type="component" value="Unassembled WGS sequence"/>
</dbReference>
<keyword evidence="1" id="KW-1133">Transmembrane helix</keyword>
<accession>A0A8R1IMZ8</accession>
<feature type="transmembrane region" description="Helical" evidence="1">
    <location>
        <begin position="20"/>
        <end position="40"/>
    </location>
</feature>
<protein>
    <submittedName>
        <fullName evidence="2">Uncharacterized protein</fullName>
    </submittedName>
</protein>
<reference evidence="3" key="1">
    <citation type="submission" date="2010-08" db="EMBL/GenBank/DDBJ databases">
        <authorList>
            <consortium name="Caenorhabditis japonica Sequencing Consortium"/>
            <person name="Wilson R.K."/>
        </authorList>
    </citation>
    <scope>NUCLEOTIDE SEQUENCE [LARGE SCALE GENOMIC DNA]</scope>
    <source>
        <strain evidence="3">DF5081</strain>
    </source>
</reference>
<organism evidence="2 3">
    <name type="scientific">Caenorhabditis japonica</name>
    <dbReference type="NCBI Taxonomy" id="281687"/>
    <lineage>
        <taxon>Eukaryota</taxon>
        <taxon>Metazoa</taxon>
        <taxon>Ecdysozoa</taxon>
        <taxon>Nematoda</taxon>
        <taxon>Chromadorea</taxon>
        <taxon>Rhabditida</taxon>
        <taxon>Rhabditina</taxon>
        <taxon>Rhabditomorpha</taxon>
        <taxon>Rhabditoidea</taxon>
        <taxon>Rhabditidae</taxon>
        <taxon>Peloderinae</taxon>
        <taxon>Caenorhabditis</taxon>
    </lineage>
</organism>
<proteinExistence type="predicted"/>
<dbReference type="PROSITE" id="PS51257">
    <property type="entry name" value="PROKAR_LIPOPROTEIN"/>
    <property type="match status" value="1"/>
</dbReference>
<sequence length="155" mass="17329">MVTVIPKIISTPYPRTRLPLYLYACSILIACSLLYVNTFYCKDFQCMTGQNVNMGTTKHLLQYFPLTAATITVFVSVFWLIIAIHYSSSACVSNFNFMEMPAAVFCSLLGGISSVIEIHFSIDIVYMEWTDPWLLSAGSSILLCLLHATVAFTLQ</sequence>
<dbReference type="AlphaFoldDB" id="A0A8R1IMZ8"/>
<keyword evidence="1" id="KW-0812">Transmembrane</keyword>
<dbReference type="EnsemblMetazoa" id="CJA33588.1">
    <property type="protein sequence ID" value="CJA33588.1"/>
    <property type="gene ID" value="WBGene00209435"/>
</dbReference>
<feature type="transmembrane region" description="Helical" evidence="1">
    <location>
        <begin position="134"/>
        <end position="154"/>
    </location>
</feature>
<keyword evidence="1" id="KW-0472">Membrane</keyword>
<evidence type="ECO:0000313" key="2">
    <source>
        <dbReference type="EnsemblMetazoa" id="CJA33588.1"/>
    </source>
</evidence>
<reference evidence="2" key="2">
    <citation type="submission" date="2022-06" db="UniProtKB">
        <authorList>
            <consortium name="EnsemblMetazoa"/>
        </authorList>
    </citation>
    <scope>IDENTIFICATION</scope>
    <source>
        <strain evidence="2">DF5081</strain>
    </source>
</reference>
<feature type="transmembrane region" description="Helical" evidence="1">
    <location>
        <begin position="102"/>
        <end position="122"/>
    </location>
</feature>
<keyword evidence="3" id="KW-1185">Reference proteome</keyword>